<dbReference type="PIRSF" id="PIRSF002741">
    <property type="entry name" value="MppA"/>
    <property type="match status" value="1"/>
</dbReference>
<dbReference type="Pfam" id="PF00496">
    <property type="entry name" value="SBP_bac_5"/>
    <property type="match status" value="1"/>
</dbReference>
<evidence type="ECO:0000256" key="5">
    <source>
        <dbReference type="ARBA" id="ARBA00022856"/>
    </source>
</evidence>
<dbReference type="Gene3D" id="3.40.190.10">
    <property type="entry name" value="Periplasmic binding protein-like II"/>
    <property type="match status" value="1"/>
</dbReference>
<accession>A0A8D5ZP86</accession>
<evidence type="ECO:0000259" key="7">
    <source>
        <dbReference type="Pfam" id="PF00496"/>
    </source>
</evidence>
<evidence type="ECO:0000256" key="6">
    <source>
        <dbReference type="SAM" id="SignalP"/>
    </source>
</evidence>
<dbReference type="Gene3D" id="3.10.105.10">
    <property type="entry name" value="Dipeptide-binding Protein, Domain 3"/>
    <property type="match status" value="1"/>
</dbReference>
<dbReference type="GO" id="GO:0043190">
    <property type="term" value="C:ATP-binding cassette (ABC) transporter complex"/>
    <property type="evidence" value="ECO:0007669"/>
    <property type="project" value="InterPro"/>
</dbReference>
<evidence type="ECO:0000256" key="1">
    <source>
        <dbReference type="ARBA" id="ARBA00004196"/>
    </source>
</evidence>
<dbReference type="GO" id="GO:0015833">
    <property type="term" value="P:peptide transport"/>
    <property type="evidence" value="ECO:0007669"/>
    <property type="project" value="UniProtKB-KW"/>
</dbReference>
<evidence type="ECO:0000256" key="3">
    <source>
        <dbReference type="ARBA" id="ARBA00022448"/>
    </source>
</evidence>
<dbReference type="Gene3D" id="3.90.76.10">
    <property type="entry name" value="Dipeptide-binding Protein, Domain 1"/>
    <property type="match status" value="1"/>
</dbReference>
<dbReference type="RefSeq" id="WP_212772503.1">
    <property type="nucleotide sequence ID" value="NZ_AP024601.1"/>
</dbReference>
<reference evidence="8" key="2">
    <citation type="journal article" date="2021" name="Microbiol. Resour. Announc.">
        <title>Complete Genome Sequence of Polycladomyces abyssicola JIR-001T, Isolated from Hemipelagic Sediment in Deep Seawater.</title>
        <authorList>
            <person name="Tsubouchi T."/>
            <person name="Kaneko Y."/>
        </authorList>
    </citation>
    <scope>NUCLEOTIDE SEQUENCE</scope>
    <source>
        <strain evidence="8">JIR-001</strain>
    </source>
</reference>
<proteinExistence type="inferred from homology"/>
<organism evidence="8 9">
    <name type="scientific">Polycladomyces abyssicola</name>
    <dbReference type="NCBI Taxonomy" id="1125966"/>
    <lineage>
        <taxon>Bacteria</taxon>
        <taxon>Bacillati</taxon>
        <taxon>Bacillota</taxon>
        <taxon>Bacilli</taxon>
        <taxon>Bacillales</taxon>
        <taxon>Thermoactinomycetaceae</taxon>
        <taxon>Polycladomyces</taxon>
    </lineage>
</organism>
<keyword evidence="5" id="KW-0653">Protein transport</keyword>
<dbReference type="InterPro" id="IPR000914">
    <property type="entry name" value="SBP_5_dom"/>
</dbReference>
<feature type="domain" description="Solute-binding protein family 5" evidence="7">
    <location>
        <begin position="80"/>
        <end position="459"/>
    </location>
</feature>
<comment type="subcellular location">
    <subcellularLocation>
        <location evidence="1">Cell envelope</location>
    </subcellularLocation>
</comment>
<feature type="chain" id="PRO_5038712963" evidence="6">
    <location>
        <begin position="19"/>
        <end position="542"/>
    </location>
</feature>
<feature type="signal peptide" evidence="6">
    <location>
        <begin position="1"/>
        <end position="18"/>
    </location>
</feature>
<evidence type="ECO:0000313" key="8">
    <source>
        <dbReference type="EMBL" id="BCU82126.1"/>
    </source>
</evidence>
<dbReference type="GO" id="GO:1904680">
    <property type="term" value="F:peptide transmembrane transporter activity"/>
    <property type="evidence" value="ECO:0007669"/>
    <property type="project" value="TreeGrafter"/>
</dbReference>
<dbReference type="PROSITE" id="PS51257">
    <property type="entry name" value="PROKAR_LIPOPROTEIN"/>
    <property type="match status" value="1"/>
</dbReference>
<name>A0A8D5ZP86_9BACL</name>
<dbReference type="InterPro" id="IPR039424">
    <property type="entry name" value="SBP_5"/>
</dbReference>
<dbReference type="PANTHER" id="PTHR30290:SF10">
    <property type="entry name" value="PERIPLASMIC OLIGOPEPTIDE-BINDING PROTEIN-RELATED"/>
    <property type="match status" value="1"/>
</dbReference>
<protein>
    <submittedName>
        <fullName evidence="8">Peptide ABC transporter substrate-binding protein</fullName>
    </submittedName>
</protein>
<keyword evidence="4 6" id="KW-0732">Signal</keyword>
<keyword evidence="9" id="KW-1185">Reference proteome</keyword>
<dbReference type="PANTHER" id="PTHR30290">
    <property type="entry name" value="PERIPLASMIC BINDING COMPONENT OF ABC TRANSPORTER"/>
    <property type="match status" value="1"/>
</dbReference>
<dbReference type="GO" id="GO:0030313">
    <property type="term" value="C:cell envelope"/>
    <property type="evidence" value="ECO:0007669"/>
    <property type="project" value="UniProtKB-SubCell"/>
</dbReference>
<dbReference type="GO" id="GO:0042597">
    <property type="term" value="C:periplasmic space"/>
    <property type="evidence" value="ECO:0007669"/>
    <property type="project" value="UniProtKB-ARBA"/>
</dbReference>
<keyword evidence="3" id="KW-0813">Transport</keyword>
<reference evidence="8" key="1">
    <citation type="journal article" date="2013" name="Int. J. Syst. Evol. Microbiol.">
        <title>Polycladomyces abyssicola gen. nov., sp. nov., a thermophilic filamentous bacterium isolated from hemipelagic sediment.</title>
        <authorList>
            <person name="Tsubouchi T."/>
            <person name="Shimane Y."/>
            <person name="Mori K."/>
            <person name="Usui K."/>
            <person name="Hiraki T."/>
            <person name="Tame A."/>
            <person name="Uematsu K."/>
            <person name="Maruyama T."/>
            <person name="Hatada Y."/>
        </authorList>
    </citation>
    <scope>NUCLEOTIDE SEQUENCE</scope>
    <source>
        <strain evidence="8">JIR-001</strain>
    </source>
</reference>
<dbReference type="FunFam" id="3.90.76.10:FF:000001">
    <property type="entry name" value="Oligopeptide ABC transporter substrate-binding protein"/>
    <property type="match status" value="1"/>
</dbReference>
<evidence type="ECO:0000256" key="2">
    <source>
        <dbReference type="ARBA" id="ARBA00005695"/>
    </source>
</evidence>
<dbReference type="KEGG" id="pabs:JIR001_19090"/>
<dbReference type="InterPro" id="IPR030678">
    <property type="entry name" value="Peptide/Ni-bd"/>
</dbReference>
<comment type="similarity">
    <text evidence="2">Belongs to the bacterial solute-binding protein 5 family.</text>
</comment>
<dbReference type="AlphaFoldDB" id="A0A8D5ZP86"/>
<evidence type="ECO:0000256" key="4">
    <source>
        <dbReference type="ARBA" id="ARBA00022729"/>
    </source>
</evidence>
<gene>
    <name evidence="8" type="primary">oppA_4</name>
    <name evidence="8" type="ORF">JIR001_19090</name>
</gene>
<evidence type="ECO:0000313" key="9">
    <source>
        <dbReference type="Proteomes" id="UP000677436"/>
    </source>
</evidence>
<dbReference type="EMBL" id="AP024601">
    <property type="protein sequence ID" value="BCU82126.1"/>
    <property type="molecule type" value="Genomic_DNA"/>
</dbReference>
<dbReference type="Proteomes" id="UP000677436">
    <property type="component" value="Chromosome"/>
</dbReference>
<dbReference type="CDD" id="cd08504">
    <property type="entry name" value="PBP2_OppA"/>
    <property type="match status" value="1"/>
</dbReference>
<keyword evidence="5" id="KW-0571">Peptide transport</keyword>
<dbReference type="SUPFAM" id="SSF53850">
    <property type="entry name" value="Periplasmic binding protein-like II"/>
    <property type="match status" value="1"/>
</dbReference>
<sequence length="542" mass="62661">MKKGVSLLVIFCLSLAAAGCSWVPETLNGVEAAEEGQVLNMVENTEPVNLDTAKYIDESSAKIITNVMEGLMRLDADNRPQPAIAADFPEISPDRKTYIFHLREAYWSDGEPVTAYDFEYAWKRALDPKTKNEYAYIFYPILNAEEYHTGKAKAESVGVQAIDEHTLKVRLKSPTPYFLSLLSFISYMPQRKDVVEKYGDQYARDADKMVYNGPFVLSKWEHEQGYQFAKNVEYWDKDNVRLSRVNVKIVPQSDKAIRLYMSDQVDVVPLRNKLVDVFQPSKEFVSTTSGTVNFLRFNVQNEFLSNRNIRKAITLVLDREELTHDVLKIGTPAYAMVPPTIHGYEGFFRELADRQQGKLVYYDVNAAKEALQKGMAELGMDKLPVLKLLVYEDDRKIVALYVQEQLEKYLGIPVEISVEPAKKKAKLEMNRKFDMSIFRWTADYDDPITFLDLWETKNGLNFGRWTNPRFDRIIEQSRDMTDYQLRNKSLIEAEKLLLQDYAAAPLYYENNVFFMQKSYVKNMVHHPVGAAYSLKWVEIRKK</sequence>